<protein>
    <submittedName>
        <fullName evidence="2">MCAK</fullName>
    </submittedName>
</protein>
<gene>
    <name evidence="2" type="ORF">AMAG_14404</name>
</gene>
<feature type="region of interest" description="Disordered" evidence="1">
    <location>
        <begin position="1"/>
        <end position="60"/>
    </location>
</feature>
<dbReference type="AlphaFoldDB" id="A0A0L0T628"/>
<evidence type="ECO:0000313" key="2">
    <source>
        <dbReference type="EMBL" id="KNE70253.1"/>
    </source>
</evidence>
<accession>A0A0L0T628</accession>
<dbReference type="EMBL" id="GG745365">
    <property type="protein sequence ID" value="KNE70253.1"/>
    <property type="molecule type" value="Genomic_DNA"/>
</dbReference>
<proteinExistence type="predicted"/>
<sequence>MDSAAGGQSKVITISDDEDDDLDDESDGVPRAPGMHPAAAARAQSSASATPTGSVAAGPSGSSAWMDEFVRVHRAHLTSVNELQKEESRVLAQFTLGLTAAHAEASPETAQESKEDLDALALAYLGELDRLLMRKAEAVLALRNDLARARRYLG</sequence>
<reference evidence="3" key="2">
    <citation type="submission" date="2009-11" db="EMBL/GenBank/DDBJ databases">
        <title>The Genome Sequence of Allomyces macrogynus strain ATCC 38327.</title>
        <authorList>
            <consortium name="The Broad Institute Genome Sequencing Platform"/>
            <person name="Russ C."/>
            <person name="Cuomo C."/>
            <person name="Shea T."/>
            <person name="Young S.K."/>
            <person name="Zeng Q."/>
            <person name="Koehrsen M."/>
            <person name="Haas B."/>
            <person name="Borodovsky M."/>
            <person name="Guigo R."/>
            <person name="Alvarado L."/>
            <person name="Berlin A."/>
            <person name="Borenstein D."/>
            <person name="Chen Z."/>
            <person name="Engels R."/>
            <person name="Freedman E."/>
            <person name="Gellesch M."/>
            <person name="Goldberg J."/>
            <person name="Griggs A."/>
            <person name="Gujja S."/>
            <person name="Heiman D."/>
            <person name="Hepburn T."/>
            <person name="Howarth C."/>
            <person name="Jen D."/>
            <person name="Larson L."/>
            <person name="Lewis B."/>
            <person name="Mehta T."/>
            <person name="Park D."/>
            <person name="Pearson M."/>
            <person name="Roberts A."/>
            <person name="Saif S."/>
            <person name="Shenoy N."/>
            <person name="Sisk P."/>
            <person name="Stolte C."/>
            <person name="Sykes S."/>
            <person name="Walk T."/>
            <person name="White J."/>
            <person name="Yandava C."/>
            <person name="Burger G."/>
            <person name="Gray M.W."/>
            <person name="Holland P.W.H."/>
            <person name="King N."/>
            <person name="Lang F.B.F."/>
            <person name="Roger A.J."/>
            <person name="Ruiz-Trillo I."/>
            <person name="Lander E."/>
            <person name="Nusbaum C."/>
        </authorList>
    </citation>
    <scope>NUCLEOTIDE SEQUENCE [LARGE SCALE GENOMIC DNA]</scope>
    <source>
        <strain evidence="3">ATCC 38327</strain>
    </source>
</reference>
<evidence type="ECO:0000313" key="3">
    <source>
        <dbReference type="Proteomes" id="UP000054350"/>
    </source>
</evidence>
<dbReference type="VEuPathDB" id="FungiDB:AMAG_14404"/>
<organism evidence="2 3">
    <name type="scientific">Allomyces macrogynus (strain ATCC 38327)</name>
    <name type="common">Allomyces javanicus var. macrogynus</name>
    <dbReference type="NCBI Taxonomy" id="578462"/>
    <lineage>
        <taxon>Eukaryota</taxon>
        <taxon>Fungi</taxon>
        <taxon>Fungi incertae sedis</taxon>
        <taxon>Blastocladiomycota</taxon>
        <taxon>Blastocladiomycetes</taxon>
        <taxon>Blastocladiales</taxon>
        <taxon>Blastocladiaceae</taxon>
        <taxon>Allomyces</taxon>
    </lineage>
</organism>
<dbReference type="Proteomes" id="UP000054350">
    <property type="component" value="Unassembled WGS sequence"/>
</dbReference>
<feature type="compositionally biased region" description="Low complexity" evidence="1">
    <location>
        <begin position="30"/>
        <end position="60"/>
    </location>
</feature>
<feature type="compositionally biased region" description="Acidic residues" evidence="1">
    <location>
        <begin position="15"/>
        <end position="27"/>
    </location>
</feature>
<keyword evidence="3" id="KW-1185">Reference proteome</keyword>
<evidence type="ECO:0000256" key="1">
    <source>
        <dbReference type="SAM" id="MobiDB-lite"/>
    </source>
</evidence>
<reference evidence="2 3" key="1">
    <citation type="submission" date="2009-11" db="EMBL/GenBank/DDBJ databases">
        <title>Annotation of Allomyces macrogynus ATCC 38327.</title>
        <authorList>
            <consortium name="The Broad Institute Genome Sequencing Platform"/>
            <person name="Russ C."/>
            <person name="Cuomo C."/>
            <person name="Burger G."/>
            <person name="Gray M.W."/>
            <person name="Holland P.W.H."/>
            <person name="King N."/>
            <person name="Lang F.B.F."/>
            <person name="Roger A.J."/>
            <person name="Ruiz-Trillo I."/>
            <person name="Young S.K."/>
            <person name="Zeng Q."/>
            <person name="Gargeya S."/>
            <person name="Fitzgerald M."/>
            <person name="Haas B."/>
            <person name="Abouelleil A."/>
            <person name="Alvarado L."/>
            <person name="Arachchi H.M."/>
            <person name="Berlin A."/>
            <person name="Chapman S.B."/>
            <person name="Gearin G."/>
            <person name="Goldberg J."/>
            <person name="Griggs A."/>
            <person name="Gujja S."/>
            <person name="Hansen M."/>
            <person name="Heiman D."/>
            <person name="Howarth C."/>
            <person name="Larimer J."/>
            <person name="Lui A."/>
            <person name="MacDonald P.J.P."/>
            <person name="McCowen C."/>
            <person name="Montmayeur A."/>
            <person name="Murphy C."/>
            <person name="Neiman D."/>
            <person name="Pearson M."/>
            <person name="Priest M."/>
            <person name="Roberts A."/>
            <person name="Saif S."/>
            <person name="Shea T."/>
            <person name="Sisk P."/>
            <person name="Stolte C."/>
            <person name="Sykes S."/>
            <person name="Wortman J."/>
            <person name="Nusbaum C."/>
            <person name="Birren B."/>
        </authorList>
    </citation>
    <scope>NUCLEOTIDE SEQUENCE [LARGE SCALE GENOMIC DNA]</scope>
    <source>
        <strain evidence="2 3">ATCC 38327</strain>
    </source>
</reference>
<name>A0A0L0T628_ALLM3</name>